<gene>
    <name evidence="1" type="ORF">SDC9_182535</name>
</gene>
<sequence length="59" mass="6576">MLAQRVVDLRDSSVDLYRAVFACLFAKPAAQASHVAIFSGDRALVHRHTADPVFCVIRY</sequence>
<dbReference type="AlphaFoldDB" id="A0A645H7P3"/>
<name>A0A645H7P3_9ZZZZ</name>
<comment type="caution">
    <text evidence="1">The sequence shown here is derived from an EMBL/GenBank/DDBJ whole genome shotgun (WGS) entry which is preliminary data.</text>
</comment>
<dbReference type="EMBL" id="VSSQ01088386">
    <property type="protein sequence ID" value="MPN35041.1"/>
    <property type="molecule type" value="Genomic_DNA"/>
</dbReference>
<evidence type="ECO:0000313" key="1">
    <source>
        <dbReference type="EMBL" id="MPN35041.1"/>
    </source>
</evidence>
<reference evidence="1" key="1">
    <citation type="submission" date="2019-08" db="EMBL/GenBank/DDBJ databases">
        <authorList>
            <person name="Kucharzyk K."/>
            <person name="Murdoch R.W."/>
            <person name="Higgins S."/>
            <person name="Loffler F."/>
        </authorList>
    </citation>
    <scope>NUCLEOTIDE SEQUENCE</scope>
</reference>
<accession>A0A645H7P3</accession>
<organism evidence="1">
    <name type="scientific">bioreactor metagenome</name>
    <dbReference type="NCBI Taxonomy" id="1076179"/>
    <lineage>
        <taxon>unclassified sequences</taxon>
        <taxon>metagenomes</taxon>
        <taxon>ecological metagenomes</taxon>
    </lineage>
</organism>
<protein>
    <submittedName>
        <fullName evidence="1">Uncharacterized protein</fullName>
    </submittedName>
</protein>
<proteinExistence type="predicted"/>